<dbReference type="EMBL" id="BAAAZU010000001">
    <property type="protein sequence ID" value="GAA3913704.1"/>
    <property type="molecule type" value="Genomic_DNA"/>
</dbReference>
<reference evidence="2" key="1">
    <citation type="journal article" date="2019" name="Int. J. Syst. Evol. Microbiol.">
        <title>The Global Catalogue of Microorganisms (GCM) 10K type strain sequencing project: providing services to taxonomists for standard genome sequencing and annotation.</title>
        <authorList>
            <consortium name="The Broad Institute Genomics Platform"/>
            <consortium name="The Broad Institute Genome Sequencing Center for Infectious Disease"/>
            <person name="Wu L."/>
            <person name="Ma J."/>
        </authorList>
    </citation>
    <scope>NUCLEOTIDE SEQUENCE [LARGE SCALE GENOMIC DNA]</scope>
    <source>
        <strain evidence="2">JCM 16916</strain>
    </source>
</reference>
<dbReference type="RefSeq" id="WP_344758165.1">
    <property type="nucleotide sequence ID" value="NZ_BAAAZU010000001.1"/>
</dbReference>
<name>A0ABP7M3J3_9GAMM</name>
<keyword evidence="2" id="KW-1185">Reference proteome</keyword>
<sequence>MTDESSDWEKRQRWLDSIVALREGRVLTQHDQDILVEHYDRVQRDLGAAVAELAPEYARRIREDGKDAADEWLAAASRELGVQSGRELRRTVDSLSIDPDS</sequence>
<evidence type="ECO:0000313" key="2">
    <source>
        <dbReference type="Proteomes" id="UP001501727"/>
    </source>
</evidence>
<accession>A0ABP7M3J3</accession>
<gene>
    <name evidence="1" type="ORF">GCM10022229_03180</name>
</gene>
<comment type="caution">
    <text evidence="1">The sequence shown here is derived from an EMBL/GenBank/DDBJ whole genome shotgun (WGS) entry which is preliminary data.</text>
</comment>
<organism evidence="1 2">
    <name type="scientific">Luteimonas lutimaris</name>
    <dbReference type="NCBI Taxonomy" id="698645"/>
    <lineage>
        <taxon>Bacteria</taxon>
        <taxon>Pseudomonadati</taxon>
        <taxon>Pseudomonadota</taxon>
        <taxon>Gammaproteobacteria</taxon>
        <taxon>Lysobacterales</taxon>
        <taxon>Lysobacteraceae</taxon>
        <taxon>Luteimonas</taxon>
    </lineage>
</organism>
<protein>
    <recommendedName>
        <fullName evidence="3">PH domain-containing protein</fullName>
    </recommendedName>
</protein>
<evidence type="ECO:0000313" key="1">
    <source>
        <dbReference type="EMBL" id="GAA3913704.1"/>
    </source>
</evidence>
<dbReference type="Proteomes" id="UP001501727">
    <property type="component" value="Unassembled WGS sequence"/>
</dbReference>
<proteinExistence type="predicted"/>
<evidence type="ECO:0008006" key="3">
    <source>
        <dbReference type="Google" id="ProtNLM"/>
    </source>
</evidence>